<feature type="domain" description="HTH araC/xylS-type" evidence="4">
    <location>
        <begin position="197"/>
        <end position="295"/>
    </location>
</feature>
<evidence type="ECO:0000256" key="2">
    <source>
        <dbReference type="ARBA" id="ARBA00023125"/>
    </source>
</evidence>
<evidence type="ECO:0000313" key="6">
    <source>
        <dbReference type="Proteomes" id="UP000036261"/>
    </source>
</evidence>
<keyword evidence="6" id="KW-1185">Reference proteome</keyword>
<dbReference type="SUPFAM" id="SSF46689">
    <property type="entry name" value="Homeodomain-like"/>
    <property type="match status" value="1"/>
</dbReference>
<dbReference type="InterPro" id="IPR009057">
    <property type="entry name" value="Homeodomain-like_sf"/>
</dbReference>
<gene>
    <name evidence="5" type="ORF">ACM46_14145</name>
</gene>
<evidence type="ECO:0000313" key="5">
    <source>
        <dbReference type="EMBL" id="KMQ63077.1"/>
    </source>
</evidence>
<comment type="caution">
    <text evidence="5">The sequence shown here is derived from an EMBL/GenBank/DDBJ whole genome shotgun (WGS) entry which is preliminary data.</text>
</comment>
<keyword evidence="1" id="KW-0805">Transcription regulation</keyword>
<dbReference type="PANTHER" id="PTHR43280:SF32">
    <property type="entry name" value="TRANSCRIPTIONAL REGULATORY PROTEIN"/>
    <property type="match status" value="1"/>
</dbReference>
<proteinExistence type="predicted"/>
<dbReference type="PATRIC" id="fig|558151.6.peg.2991"/>
<dbReference type="SMART" id="SM00342">
    <property type="entry name" value="HTH_ARAC"/>
    <property type="match status" value="1"/>
</dbReference>
<keyword evidence="3" id="KW-0804">Transcription</keyword>
<dbReference type="Proteomes" id="UP000036261">
    <property type="component" value="Unassembled WGS sequence"/>
</dbReference>
<dbReference type="AlphaFoldDB" id="A0A0J7I9V5"/>
<dbReference type="Pfam" id="PF12833">
    <property type="entry name" value="HTH_18"/>
    <property type="match status" value="1"/>
</dbReference>
<reference evidence="5 6" key="1">
    <citation type="journal article" date="2013" name="Int. J. Syst. Evol. Microbiol.">
        <title>Chryseobacterium angstadtii sp. nov., isolated from a newt tank.</title>
        <authorList>
            <person name="Kirk K.E."/>
            <person name="Hoffman J.A."/>
            <person name="Smith K.A."/>
            <person name="Strahan B.L."/>
            <person name="Failor K.C."/>
            <person name="Krebs J.E."/>
            <person name="Gale A.N."/>
            <person name="Do T.D."/>
            <person name="Sontag T.C."/>
            <person name="Batties A.M."/>
            <person name="Mistiszyn K."/>
            <person name="Newman J.D."/>
        </authorList>
    </citation>
    <scope>NUCLEOTIDE SEQUENCE [LARGE SCALE GENOMIC DNA]</scope>
    <source>
        <strain evidence="5 6">KM</strain>
    </source>
</reference>
<dbReference type="EMBL" id="LFND01000004">
    <property type="protein sequence ID" value="KMQ63077.1"/>
    <property type="molecule type" value="Genomic_DNA"/>
</dbReference>
<dbReference type="PROSITE" id="PS01124">
    <property type="entry name" value="HTH_ARAC_FAMILY_2"/>
    <property type="match status" value="1"/>
</dbReference>
<evidence type="ECO:0000259" key="4">
    <source>
        <dbReference type="PROSITE" id="PS01124"/>
    </source>
</evidence>
<dbReference type="RefSeq" id="WP_048507323.1">
    <property type="nucleotide sequence ID" value="NZ_LFND01000004.1"/>
</dbReference>
<keyword evidence="2" id="KW-0238">DNA-binding</keyword>
<dbReference type="Gene3D" id="1.10.10.60">
    <property type="entry name" value="Homeodomain-like"/>
    <property type="match status" value="1"/>
</dbReference>
<name>A0A0J7I9V5_9FLAO</name>
<dbReference type="GO" id="GO:0003700">
    <property type="term" value="F:DNA-binding transcription factor activity"/>
    <property type="evidence" value="ECO:0007669"/>
    <property type="project" value="InterPro"/>
</dbReference>
<dbReference type="OrthoDB" id="1096411at2"/>
<evidence type="ECO:0000256" key="1">
    <source>
        <dbReference type="ARBA" id="ARBA00023015"/>
    </source>
</evidence>
<accession>A0A0J7I9V5</accession>
<evidence type="ECO:0000256" key="3">
    <source>
        <dbReference type="ARBA" id="ARBA00023163"/>
    </source>
</evidence>
<dbReference type="GO" id="GO:0043565">
    <property type="term" value="F:sequence-specific DNA binding"/>
    <property type="evidence" value="ECO:0007669"/>
    <property type="project" value="InterPro"/>
</dbReference>
<organism evidence="5 6">
    <name type="scientific">Chryseobacterium angstadtii</name>
    <dbReference type="NCBI Taxonomy" id="558151"/>
    <lineage>
        <taxon>Bacteria</taxon>
        <taxon>Pseudomonadati</taxon>
        <taxon>Bacteroidota</taxon>
        <taxon>Flavobacteriia</taxon>
        <taxon>Flavobacteriales</taxon>
        <taxon>Weeksellaceae</taxon>
        <taxon>Chryseobacterium group</taxon>
        <taxon>Chryseobacterium</taxon>
    </lineage>
</organism>
<dbReference type="STRING" id="558151.ACM46_14145"/>
<protein>
    <recommendedName>
        <fullName evidence="4">HTH araC/xylS-type domain-containing protein</fullName>
    </recommendedName>
</protein>
<dbReference type="PRINTS" id="PR00032">
    <property type="entry name" value="HTHARAC"/>
</dbReference>
<dbReference type="InterPro" id="IPR018060">
    <property type="entry name" value="HTH_AraC"/>
</dbReference>
<dbReference type="InterPro" id="IPR020449">
    <property type="entry name" value="Tscrpt_reg_AraC-type_HTH"/>
</dbReference>
<dbReference type="PANTHER" id="PTHR43280">
    <property type="entry name" value="ARAC-FAMILY TRANSCRIPTIONAL REGULATOR"/>
    <property type="match status" value="1"/>
</dbReference>
<sequence>MSRVPQYKPDEFKPISDIDWGERKVLKKDLNEFFIDPLQVLKEGKTPSHPHRKTVNDFIFIRKGSIRKMVCSSLFGIEEGMIIVLPPYKIRTIIHNTPNVEGFYCHFSNDFIADGPGLKYLQDILNHADLIYNPTLFPDEEHRERIYLILQQMQEIYKNDQDLELIRLYLFTLLGEIRHFIEKLPQRDLSANETLVFRFRKLITTQIQNLHSVKDYADLLNVSPNHLNKSIKKTTGKTASEIINESLLMEAKALLSQPHLSVSEIAFSLGVEDVSYFSRFFRKHSGISPSDYRKGIDLS</sequence>